<dbReference type="Proteomes" id="UP000003165">
    <property type="component" value="Unassembled WGS sequence"/>
</dbReference>
<evidence type="ECO:0000313" key="3">
    <source>
        <dbReference type="Proteomes" id="UP000003165"/>
    </source>
</evidence>
<feature type="domain" description="Endoribonuclease L-PSP/chorismate mutase-like" evidence="1">
    <location>
        <begin position="5"/>
        <end position="132"/>
    </location>
</feature>
<accession>B9Z0P0</accession>
<evidence type="ECO:0000313" key="2">
    <source>
        <dbReference type="EMBL" id="EEG09646.1"/>
    </source>
</evidence>
<dbReference type="Gene3D" id="3.30.1330.40">
    <property type="entry name" value="RutC-like"/>
    <property type="match status" value="1"/>
</dbReference>
<dbReference type="CDD" id="cd02199">
    <property type="entry name" value="YjgF_YER057c_UK114_like_1"/>
    <property type="match status" value="1"/>
</dbReference>
<dbReference type="Pfam" id="PF14588">
    <property type="entry name" value="YjgF_endoribonc"/>
    <property type="match status" value="1"/>
</dbReference>
<name>B9Z0P0_9NEIS</name>
<organism evidence="2 3">
    <name type="scientific">Pseudogulbenkiania ferrooxidans 2002</name>
    <dbReference type="NCBI Taxonomy" id="279714"/>
    <lineage>
        <taxon>Bacteria</taxon>
        <taxon>Pseudomonadati</taxon>
        <taxon>Pseudomonadota</taxon>
        <taxon>Betaproteobacteria</taxon>
        <taxon>Neisseriales</taxon>
        <taxon>Chromobacteriaceae</taxon>
        <taxon>Pseudogulbenkiania</taxon>
    </lineage>
</organism>
<gene>
    <name evidence="2" type="ORF">FuraDRAFT_0662</name>
</gene>
<comment type="caution">
    <text evidence="2">The sequence shown here is derived from an EMBL/GenBank/DDBJ whole genome shotgun (WGS) entry which is preliminary data.</text>
</comment>
<dbReference type="PANTHER" id="PTHR43760">
    <property type="entry name" value="ENDORIBONUCLEASE-RELATED"/>
    <property type="match status" value="1"/>
</dbReference>
<proteinExistence type="predicted"/>
<dbReference type="PANTHER" id="PTHR43760:SF1">
    <property type="entry name" value="ENDORIBONUCLEASE L-PSP_CHORISMATE MUTASE-LIKE DOMAIN-CONTAINING PROTEIN"/>
    <property type="match status" value="1"/>
</dbReference>
<dbReference type="eggNOG" id="COG0251">
    <property type="taxonomic scope" value="Bacteria"/>
</dbReference>
<protein>
    <submittedName>
        <fullName evidence="2">Endoribonuclease L-PSP</fullName>
    </submittedName>
</protein>
<dbReference type="AlphaFoldDB" id="B9Z0P0"/>
<sequence>MTPEEKLAELGFQLPPVLPPNGNYIPYRLVGNMLYLSGHGPRLPDNTYRLGRIESSAQVHAGYLDAQLVALNMLATIKLALGDLSRVEAVVKLFGMVNSGPDFKQHPKVIDGCSDVFVNVFGEKGRHPRAAVGMSSLPHGMSVEIEAILLVN</sequence>
<dbReference type="InterPro" id="IPR035959">
    <property type="entry name" value="RutC-like_sf"/>
</dbReference>
<dbReference type="RefSeq" id="WP_008952682.1">
    <property type="nucleotide sequence ID" value="NZ_ACIS01000002.1"/>
</dbReference>
<dbReference type="InterPro" id="IPR013813">
    <property type="entry name" value="Endoribo_LPSP/chorism_mut-like"/>
</dbReference>
<reference evidence="2 3" key="1">
    <citation type="submission" date="2009-02" db="EMBL/GenBank/DDBJ databases">
        <title>Sequencing of the draft genome and assembly of Lutiella nitroferrum 2002.</title>
        <authorList>
            <consortium name="US DOE Joint Genome Institute (JGI-PGF)"/>
            <person name="Lucas S."/>
            <person name="Copeland A."/>
            <person name="Lapidus A."/>
            <person name="Glavina del Rio T."/>
            <person name="Tice H."/>
            <person name="Bruce D."/>
            <person name="Goodwin L."/>
            <person name="Pitluck S."/>
            <person name="Larimer F."/>
            <person name="Land M.L."/>
            <person name="Hauser L."/>
            <person name="Coates J.D."/>
        </authorList>
    </citation>
    <scope>NUCLEOTIDE SEQUENCE [LARGE SCALE GENOMIC DNA]</scope>
    <source>
        <strain evidence="2 3">2002</strain>
    </source>
</reference>
<keyword evidence="3" id="KW-1185">Reference proteome</keyword>
<dbReference type="EMBL" id="ACIS01000002">
    <property type="protein sequence ID" value="EEG09646.1"/>
    <property type="molecule type" value="Genomic_DNA"/>
</dbReference>
<dbReference type="SUPFAM" id="SSF55298">
    <property type="entry name" value="YjgF-like"/>
    <property type="match status" value="1"/>
</dbReference>
<evidence type="ECO:0000259" key="1">
    <source>
        <dbReference type="Pfam" id="PF14588"/>
    </source>
</evidence>